<dbReference type="CDD" id="cd06171">
    <property type="entry name" value="Sigma70_r4"/>
    <property type="match status" value="1"/>
</dbReference>
<dbReference type="Pfam" id="PF08281">
    <property type="entry name" value="Sigma70_r4_2"/>
    <property type="match status" value="1"/>
</dbReference>
<protein>
    <submittedName>
        <fullName evidence="8">Sigma-70 family RNA polymerase sigma factor</fullName>
    </submittedName>
</protein>
<evidence type="ECO:0000256" key="3">
    <source>
        <dbReference type="ARBA" id="ARBA00023082"/>
    </source>
</evidence>
<keyword evidence="3" id="KW-0731">Sigma factor</keyword>
<evidence type="ECO:0000313" key="9">
    <source>
        <dbReference type="Proteomes" id="UP000664914"/>
    </source>
</evidence>
<reference evidence="8" key="2">
    <citation type="submission" date="2021-04" db="EMBL/GenBank/DDBJ databases">
        <title>Isolation and genomic analysis of the ibuprofen-degrading bacterium Sphingomonas strain MPO218.</title>
        <authorList>
            <person name="Aulestia M."/>
            <person name="Flores A."/>
            <person name="Mangas E.L."/>
            <person name="Perez-Pulido A.J."/>
            <person name="Santero E."/>
            <person name="Camacho E.M."/>
        </authorList>
    </citation>
    <scope>NUCLEOTIDE SEQUENCE</scope>
    <source>
        <strain evidence="8">MPO218</strain>
    </source>
</reference>
<dbReference type="Gene3D" id="1.10.1740.10">
    <property type="match status" value="1"/>
</dbReference>
<evidence type="ECO:0000259" key="7">
    <source>
        <dbReference type="Pfam" id="PF08281"/>
    </source>
</evidence>
<dbReference type="InterPro" id="IPR036388">
    <property type="entry name" value="WH-like_DNA-bd_sf"/>
</dbReference>
<dbReference type="InterPro" id="IPR007627">
    <property type="entry name" value="RNA_pol_sigma70_r2"/>
</dbReference>
<dbReference type="GO" id="GO:0003677">
    <property type="term" value="F:DNA binding"/>
    <property type="evidence" value="ECO:0007669"/>
    <property type="project" value="UniProtKB-KW"/>
</dbReference>
<dbReference type="SUPFAM" id="SSF88946">
    <property type="entry name" value="Sigma2 domain of RNA polymerase sigma factors"/>
    <property type="match status" value="1"/>
</dbReference>
<dbReference type="InterPro" id="IPR014284">
    <property type="entry name" value="RNA_pol_sigma-70_dom"/>
</dbReference>
<dbReference type="Gene3D" id="1.10.10.10">
    <property type="entry name" value="Winged helix-like DNA-binding domain superfamily/Winged helix DNA-binding domain"/>
    <property type="match status" value="1"/>
</dbReference>
<dbReference type="InterPro" id="IPR039425">
    <property type="entry name" value="RNA_pol_sigma-70-like"/>
</dbReference>
<comment type="similarity">
    <text evidence="1">Belongs to the sigma-70 factor family. ECF subfamily.</text>
</comment>
<proteinExistence type="inferred from homology"/>
<dbReference type="InterPro" id="IPR013249">
    <property type="entry name" value="RNA_pol_sigma70_r4_t2"/>
</dbReference>
<dbReference type="AlphaFoldDB" id="A0A975D5H1"/>
<keyword evidence="2" id="KW-0805">Transcription regulation</keyword>
<dbReference type="GO" id="GO:0016987">
    <property type="term" value="F:sigma factor activity"/>
    <property type="evidence" value="ECO:0007669"/>
    <property type="project" value="UniProtKB-KW"/>
</dbReference>
<evidence type="ECO:0000256" key="2">
    <source>
        <dbReference type="ARBA" id="ARBA00023015"/>
    </source>
</evidence>
<evidence type="ECO:0000256" key="1">
    <source>
        <dbReference type="ARBA" id="ARBA00010641"/>
    </source>
</evidence>
<name>A0A975D5H1_9SPHN</name>
<dbReference type="Proteomes" id="UP000664914">
    <property type="component" value="Chromosome"/>
</dbReference>
<organism evidence="8 9">
    <name type="scientific">Rhizorhabdus wittichii</name>
    <dbReference type="NCBI Taxonomy" id="160791"/>
    <lineage>
        <taxon>Bacteria</taxon>
        <taxon>Pseudomonadati</taxon>
        <taxon>Pseudomonadota</taxon>
        <taxon>Alphaproteobacteria</taxon>
        <taxon>Sphingomonadales</taxon>
        <taxon>Sphingomonadaceae</taxon>
        <taxon>Rhizorhabdus</taxon>
    </lineage>
</organism>
<evidence type="ECO:0000313" key="8">
    <source>
        <dbReference type="EMBL" id="QTH23282.1"/>
    </source>
</evidence>
<evidence type="ECO:0000256" key="5">
    <source>
        <dbReference type="ARBA" id="ARBA00023163"/>
    </source>
</evidence>
<accession>A0A975D5H1</accession>
<reference evidence="8" key="1">
    <citation type="submission" date="2020-07" db="EMBL/GenBank/DDBJ databases">
        <authorList>
            <person name="Camacho E."/>
        </authorList>
    </citation>
    <scope>NUCLEOTIDE SEQUENCE</scope>
    <source>
        <strain evidence="8">MPO218</strain>
    </source>
</reference>
<dbReference type="GO" id="GO:0006352">
    <property type="term" value="P:DNA-templated transcription initiation"/>
    <property type="evidence" value="ECO:0007669"/>
    <property type="project" value="InterPro"/>
</dbReference>
<dbReference type="NCBIfam" id="TIGR02937">
    <property type="entry name" value="sigma70-ECF"/>
    <property type="match status" value="1"/>
</dbReference>
<gene>
    <name evidence="8" type="ORF">HRJ34_07225</name>
</gene>
<feature type="domain" description="RNA polymerase sigma-70 region 2" evidence="6">
    <location>
        <begin position="7"/>
        <end position="69"/>
    </location>
</feature>
<feature type="domain" description="RNA polymerase sigma factor 70 region 4 type 2" evidence="7">
    <location>
        <begin position="100"/>
        <end position="151"/>
    </location>
</feature>
<keyword evidence="4" id="KW-0238">DNA-binding</keyword>
<dbReference type="EMBL" id="CP059319">
    <property type="protein sequence ID" value="QTH23282.1"/>
    <property type="molecule type" value="Genomic_DNA"/>
</dbReference>
<dbReference type="InterPro" id="IPR013325">
    <property type="entry name" value="RNA_pol_sigma_r2"/>
</dbReference>
<evidence type="ECO:0000259" key="6">
    <source>
        <dbReference type="Pfam" id="PF04542"/>
    </source>
</evidence>
<sequence>MGAFIMPHEINVRAWLRRTRVSPEDIDDVIQEAYCKLAGLDGFEHIERPDAYFFSVVRHLLLRRIRRASVVSFTTIAEIEAFDDDRPSPEREVAAQREYERIRTLIALLPDRCREIFEMRRIQGLSQREIARMVGISEGMVEYHVSQGVKAIVRSMRVQEEEVHSRADALLRAEKRL</sequence>
<keyword evidence="5" id="KW-0804">Transcription</keyword>
<evidence type="ECO:0000256" key="4">
    <source>
        <dbReference type="ARBA" id="ARBA00023125"/>
    </source>
</evidence>
<dbReference type="InterPro" id="IPR013324">
    <property type="entry name" value="RNA_pol_sigma_r3/r4-like"/>
</dbReference>
<dbReference type="SUPFAM" id="SSF88659">
    <property type="entry name" value="Sigma3 and sigma4 domains of RNA polymerase sigma factors"/>
    <property type="match status" value="1"/>
</dbReference>
<dbReference type="PANTHER" id="PTHR43133">
    <property type="entry name" value="RNA POLYMERASE ECF-TYPE SIGMA FACTO"/>
    <property type="match status" value="1"/>
</dbReference>
<dbReference type="PANTHER" id="PTHR43133:SF8">
    <property type="entry name" value="RNA POLYMERASE SIGMA FACTOR HI_1459-RELATED"/>
    <property type="match status" value="1"/>
</dbReference>
<dbReference type="Pfam" id="PF04542">
    <property type="entry name" value="Sigma70_r2"/>
    <property type="match status" value="1"/>
</dbReference>